<feature type="domain" description="Fimbrial-type adhesion" evidence="5">
    <location>
        <begin position="223"/>
        <end position="357"/>
    </location>
</feature>
<proteinExistence type="inferred from homology"/>
<dbReference type="AlphaFoldDB" id="A0A0H3CFU6"/>
<dbReference type="InterPro" id="IPR000259">
    <property type="entry name" value="Adhesion_dom_fimbrial"/>
</dbReference>
<keyword evidence="4" id="KW-0281">Fimbrium</keyword>
<evidence type="ECO:0000256" key="1">
    <source>
        <dbReference type="ARBA" id="ARBA00004561"/>
    </source>
</evidence>
<dbReference type="EnsemblBacteria" id="ADF60499">
    <property type="protein sequence ID" value="ADF60499"/>
    <property type="gene ID" value="ECL_00936"/>
</dbReference>
<evidence type="ECO:0000256" key="4">
    <source>
        <dbReference type="ARBA" id="ARBA00023263"/>
    </source>
</evidence>
<dbReference type="Proteomes" id="UP000002363">
    <property type="component" value="Chromosome"/>
</dbReference>
<dbReference type="EMBL" id="CP001918">
    <property type="protein sequence ID" value="ADF60499.1"/>
    <property type="molecule type" value="Genomic_DNA"/>
</dbReference>
<keyword evidence="7" id="KW-1185">Reference proteome</keyword>
<evidence type="ECO:0000313" key="6">
    <source>
        <dbReference type="EMBL" id="ADF60499.1"/>
    </source>
</evidence>
<dbReference type="InterPro" id="IPR008966">
    <property type="entry name" value="Adhesion_dom_sf"/>
</dbReference>
<dbReference type="GO" id="GO:0043709">
    <property type="term" value="P:cell adhesion involved in single-species biofilm formation"/>
    <property type="evidence" value="ECO:0007669"/>
    <property type="project" value="TreeGrafter"/>
</dbReference>
<comment type="similarity">
    <text evidence="2">Belongs to the fimbrial protein family.</text>
</comment>
<dbReference type="STRING" id="716541.ECL_00936"/>
<evidence type="ECO:0000256" key="3">
    <source>
        <dbReference type="ARBA" id="ARBA00022729"/>
    </source>
</evidence>
<evidence type="ECO:0000313" key="7">
    <source>
        <dbReference type="Proteomes" id="UP000002363"/>
    </source>
</evidence>
<sequence>MAQRPGITVSPRFNGFIILFMFLTMNAFYAHADIECKFRFGDTQSIGDYNGAKPTLQIVDNVAVPTKISSLYRLNLSPGLSSKCTIGKHGENIFTLADASLLVGSIDGKALFKTNVTGIAYALAFGTVDNTATAYFAPSTSWFLALHMNDQDELLDNRAWRAMVEFYQLPTFAGIPANVVSIGPVGGTIGKITIGDPVGSDPDDHPKPTITIANMAFITPIEKPTCTLTAPKTVDLGDYGVSDIENDKTINADFGVTGNCTNTRKVTVTLTTSKTTGTDGSLLANTASSNAAQGVGVLLKWPNNRQIVPNSTSSYTAQDNTTLTIFSWLLTARLVKSDTEKVTSGTFSAIGTLQFTYE</sequence>
<dbReference type="Gene3D" id="2.60.40.1090">
    <property type="entry name" value="Fimbrial-type adhesion domain"/>
    <property type="match status" value="1"/>
</dbReference>
<dbReference type="SUPFAM" id="SSF49401">
    <property type="entry name" value="Bacterial adhesins"/>
    <property type="match status" value="1"/>
</dbReference>
<comment type="subcellular location">
    <subcellularLocation>
        <location evidence="1">Fimbrium</location>
    </subcellularLocation>
</comment>
<name>A0A0H3CFU6_ENTCC</name>
<keyword evidence="3" id="KW-0732">Signal</keyword>
<evidence type="ECO:0000259" key="5">
    <source>
        <dbReference type="Pfam" id="PF00419"/>
    </source>
</evidence>
<organism evidence="6 7">
    <name type="scientific">Enterobacter cloacae subsp. cloacae (strain ATCC 13047 / DSM 30054 / NBRC 13535 / NCTC 10005 / WDCM 00083 / NCDC 279-56)</name>
    <dbReference type="NCBI Taxonomy" id="716541"/>
    <lineage>
        <taxon>Bacteria</taxon>
        <taxon>Pseudomonadati</taxon>
        <taxon>Pseudomonadota</taxon>
        <taxon>Gammaproteobacteria</taxon>
        <taxon>Enterobacterales</taxon>
        <taxon>Enterobacteriaceae</taxon>
        <taxon>Enterobacter</taxon>
        <taxon>Enterobacter cloacae complex</taxon>
    </lineage>
</organism>
<dbReference type="HOGENOM" id="CLU_777872_0_0_6"/>
<dbReference type="PANTHER" id="PTHR33420:SF3">
    <property type="entry name" value="FIMBRIAL SUBUNIT ELFA"/>
    <property type="match status" value="1"/>
</dbReference>
<dbReference type="GO" id="GO:0009289">
    <property type="term" value="C:pilus"/>
    <property type="evidence" value="ECO:0007669"/>
    <property type="project" value="UniProtKB-SubCell"/>
</dbReference>
<dbReference type="OrthoDB" id="6504508at2"/>
<protein>
    <recommendedName>
        <fullName evidence="5">Fimbrial-type adhesion domain-containing protein</fullName>
    </recommendedName>
</protein>
<dbReference type="KEGG" id="enc:ECL_00936"/>
<dbReference type="eggNOG" id="COG3539">
    <property type="taxonomic scope" value="Bacteria"/>
</dbReference>
<dbReference type="PANTHER" id="PTHR33420">
    <property type="entry name" value="FIMBRIAL SUBUNIT ELFA-RELATED"/>
    <property type="match status" value="1"/>
</dbReference>
<reference evidence="6 7" key="1">
    <citation type="journal article" date="2010" name="J. Bacteriol.">
        <title>Complete genome sequence of Enterobacter cloacae subsp. cloacae type strain ATCC 13047.</title>
        <authorList>
            <person name="Ren Y."/>
            <person name="Ren Y."/>
            <person name="Zhou Z."/>
            <person name="Guo X."/>
            <person name="Li Y."/>
            <person name="Feng L."/>
            <person name="Wang L."/>
        </authorList>
    </citation>
    <scope>NUCLEOTIDE SEQUENCE [LARGE SCALE GENOMIC DNA]</scope>
    <source>
        <strain evidence="7">ATCC 13047 / DSM 30054 / NBRC 13535 / NCTC 10005 / WDCM 00083 / NCDC 279-56</strain>
    </source>
</reference>
<dbReference type="RefSeq" id="WP_013095620.1">
    <property type="nucleotide sequence ID" value="NC_014121.1"/>
</dbReference>
<dbReference type="PATRIC" id="fig|716541.4.peg.1195"/>
<gene>
    <name evidence="6" type="ordered locus">ECL_00936</name>
</gene>
<evidence type="ECO:0000256" key="2">
    <source>
        <dbReference type="ARBA" id="ARBA00006671"/>
    </source>
</evidence>
<accession>A0A0H3CFU6</accession>
<dbReference type="NCBIfam" id="NF011833">
    <property type="entry name" value="PRK15305.1"/>
    <property type="match status" value="1"/>
</dbReference>
<dbReference type="InterPro" id="IPR050263">
    <property type="entry name" value="Bact_Fimbrial_Adh_Pro"/>
</dbReference>
<dbReference type="Pfam" id="PF00419">
    <property type="entry name" value="Fimbrial"/>
    <property type="match status" value="1"/>
</dbReference>
<dbReference type="InterPro" id="IPR036937">
    <property type="entry name" value="Adhesion_dom_fimbrial_sf"/>
</dbReference>